<reference evidence="5 6" key="1">
    <citation type="submission" date="2023-02" db="EMBL/GenBank/DDBJ databases">
        <title>Genome sequence of Sphingomonas naphthae.</title>
        <authorList>
            <person name="Kim S."/>
            <person name="Heo J."/>
            <person name="Kwon S.-W."/>
        </authorList>
    </citation>
    <scope>NUCLEOTIDE SEQUENCE [LARGE SCALE GENOMIC DNA]</scope>
    <source>
        <strain evidence="5 6">KACC 18716</strain>
    </source>
</reference>
<sequence length="473" mass="50164">MANMRDFVMTIDGRSVTTDGRLPVVNPATEEVFAHAPHGSPGDVDAAVAAAKAAFPAWAALPLAERQRYLRAIGDCIAEHRDELIEILIHEQGKPRGNASGEVDGSIYWCHALSEQDIPVQVIEDSAERSVEVHHLPLGVVAAISAWNYPLMIVAFKIAPALLAGNTLVVKPSPFTPLATLRLGELLQPILPPGVVNVVSGEDDIGPALTSHPDVAKISFTGSTATGRKIMQSASATLKRLTLELGGNDAAIVLPDVDIGKTVEALFWGAFQNSGQLCVAAKRIYVHADIYDAFLAAFVAFADGVPLGSGVDPAVKLGPVQNRMQYDKVRGLIASSREAGHRFALGGEERHGPGFFVPVTVIDNPPDDAAVVTEEAFGPVVPFLKFADVDEAIARANDSPFGLAASIWTKDWELARGIAGRLETGTVWINEIHSMSPDRVFAGRKQSGLGAEHGLAGLLEFTSPQAVVINKAA</sequence>
<evidence type="ECO:0000256" key="2">
    <source>
        <dbReference type="PROSITE-ProRule" id="PRU10007"/>
    </source>
</evidence>
<dbReference type="RefSeq" id="WP_273689597.1">
    <property type="nucleotide sequence ID" value="NZ_CP117411.1"/>
</dbReference>
<dbReference type="InterPro" id="IPR016162">
    <property type="entry name" value="Ald_DH_N"/>
</dbReference>
<proteinExistence type="inferred from homology"/>
<evidence type="ECO:0000256" key="3">
    <source>
        <dbReference type="RuleBase" id="RU003345"/>
    </source>
</evidence>
<dbReference type="Gene3D" id="3.40.309.10">
    <property type="entry name" value="Aldehyde Dehydrogenase, Chain A, domain 2"/>
    <property type="match status" value="1"/>
</dbReference>
<dbReference type="InterPro" id="IPR029510">
    <property type="entry name" value="Ald_DH_CS_GLU"/>
</dbReference>
<feature type="domain" description="Aldehyde dehydrogenase" evidence="4">
    <location>
        <begin position="20"/>
        <end position="467"/>
    </location>
</feature>
<keyword evidence="6" id="KW-1185">Reference proteome</keyword>
<dbReference type="Pfam" id="PF00171">
    <property type="entry name" value="Aldedh"/>
    <property type="match status" value="1"/>
</dbReference>
<evidence type="ECO:0000256" key="1">
    <source>
        <dbReference type="ARBA" id="ARBA00023002"/>
    </source>
</evidence>
<dbReference type="InterPro" id="IPR015590">
    <property type="entry name" value="Aldehyde_DH_dom"/>
</dbReference>
<evidence type="ECO:0000313" key="5">
    <source>
        <dbReference type="EMBL" id="WCT74524.1"/>
    </source>
</evidence>
<dbReference type="Gene3D" id="3.40.605.10">
    <property type="entry name" value="Aldehyde Dehydrogenase, Chain A, domain 1"/>
    <property type="match status" value="1"/>
</dbReference>
<dbReference type="PANTHER" id="PTHR11699">
    <property type="entry name" value="ALDEHYDE DEHYDROGENASE-RELATED"/>
    <property type="match status" value="1"/>
</dbReference>
<feature type="active site" evidence="2">
    <location>
        <position position="244"/>
    </location>
</feature>
<name>A0ABY7TMW2_9SPHN</name>
<dbReference type="CDD" id="cd07106">
    <property type="entry name" value="ALDH_AldA-AAD23400"/>
    <property type="match status" value="1"/>
</dbReference>
<gene>
    <name evidence="5" type="ORF">PQ455_04645</name>
</gene>
<evidence type="ECO:0000259" key="4">
    <source>
        <dbReference type="Pfam" id="PF00171"/>
    </source>
</evidence>
<protein>
    <submittedName>
        <fullName evidence="5">Aldehyde dehydrogenase family protein</fullName>
    </submittedName>
</protein>
<dbReference type="InterPro" id="IPR016161">
    <property type="entry name" value="Ald_DH/histidinol_DH"/>
</dbReference>
<keyword evidence="1 3" id="KW-0560">Oxidoreductase</keyword>
<dbReference type="InterPro" id="IPR016163">
    <property type="entry name" value="Ald_DH_C"/>
</dbReference>
<dbReference type="EMBL" id="CP117411">
    <property type="protein sequence ID" value="WCT74524.1"/>
    <property type="molecule type" value="Genomic_DNA"/>
</dbReference>
<organism evidence="5 6">
    <name type="scientific">Sphingomonas naphthae</name>
    <dbReference type="NCBI Taxonomy" id="1813468"/>
    <lineage>
        <taxon>Bacteria</taxon>
        <taxon>Pseudomonadati</taxon>
        <taxon>Pseudomonadota</taxon>
        <taxon>Alphaproteobacteria</taxon>
        <taxon>Sphingomonadales</taxon>
        <taxon>Sphingomonadaceae</taxon>
        <taxon>Sphingomonas</taxon>
    </lineage>
</organism>
<dbReference type="SUPFAM" id="SSF53720">
    <property type="entry name" value="ALDH-like"/>
    <property type="match status" value="1"/>
</dbReference>
<comment type="similarity">
    <text evidence="3">Belongs to the aldehyde dehydrogenase family.</text>
</comment>
<dbReference type="InterPro" id="IPR044086">
    <property type="entry name" value="LUC3-like"/>
</dbReference>
<dbReference type="Proteomes" id="UP001220395">
    <property type="component" value="Chromosome"/>
</dbReference>
<accession>A0ABY7TMW2</accession>
<dbReference type="PROSITE" id="PS00687">
    <property type="entry name" value="ALDEHYDE_DEHYDR_GLU"/>
    <property type="match status" value="1"/>
</dbReference>
<evidence type="ECO:0000313" key="6">
    <source>
        <dbReference type="Proteomes" id="UP001220395"/>
    </source>
</evidence>